<dbReference type="GO" id="GO:0016604">
    <property type="term" value="C:nuclear body"/>
    <property type="evidence" value="ECO:0007669"/>
    <property type="project" value="TreeGrafter"/>
</dbReference>
<keyword evidence="7" id="KW-1185">Reference proteome</keyword>
<keyword evidence="3" id="KW-0539">Nucleus</keyword>
<feature type="domain" description="SERRATE/Ars2 C-terminal" evidence="5">
    <location>
        <begin position="286"/>
        <end position="444"/>
    </location>
</feature>
<protein>
    <recommendedName>
        <fullName evidence="5">SERRATE/Ars2 C-terminal domain-containing protein</fullName>
    </recommendedName>
</protein>
<evidence type="ECO:0000313" key="6">
    <source>
        <dbReference type="EMBL" id="KAK2077405.1"/>
    </source>
</evidence>
<feature type="region of interest" description="Disordered" evidence="4">
    <location>
        <begin position="356"/>
        <end position="387"/>
    </location>
</feature>
<dbReference type="PANTHER" id="PTHR13165">
    <property type="entry name" value="ARSENITE-RESISTANCE PROTEIN 2"/>
    <property type="match status" value="1"/>
</dbReference>
<dbReference type="InterPro" id="IPR007042">
    <property type="entry name" value="SERRATE/Ars2_C"/>
</dbReference>
<comment type="caution">
    <text evidence="6">The sequence shown here is derived from an EMBL/GenBank/DDBJ whole genome shotgun (WGS) entry which is preliminary data.</text>
</comment>
<dbReference type="Proteomes" id="UP001255856">
    <property type="component" value="Unassembled WGS sequence"/>
</dbReference>
<sequence>MSLDDTVGVEEAGHRYKQYLSEFWGGAVKAEFEDRRGEPAVRQRFDPRELRRALEDRDAAARAAAERFASEAPSPEAVRELGPGPSTDPAPLGPEEEVPLPQPSAVPAAAAEPDRVREDLKLALELVAHVDKEKGIEGGAFQSKGREADGAGAAPEVEARADADAQAEPSAAAEADGAAPEPPRAASAEPEAPALSPEEALAELDRALAYLWAVHAIDFYGARELSTACEAARREARLTWRRAAAEDAESEPQEGADAAALGRVTEHWRARLARGDAGRASLQSTRVEEGLERFIDGAIIRHDDNKWGNRLSAKLFVAREFVVKHIRNKHGHVLEAEREKIEDEIFFENFKAWRDARKRPSHGQDREGGGGRGRGGRARRGGGRFGGGEMVFDPASMMGPVMLPPQGAGAPPAGMMPPVIMAPMDLVMGGGRGGGRGRGGRDGFVPAPGPIFLAPGKPRGQEYFDLDAPQNNRAVLDYGDL</sequence>
<reference evidence="6" key="1">
    <citation type="submission" date="2021-01" db="EMBL/GenBank/DDBJ databases">
        <authorList>
            <person name="Eckstrom K.M.E."/>
        </authorList>
    </citation>
    <scope>NUCLEOTIDE SEQUENCE</scope>
    <source>
        <strain evidence="6">UVCC 0001</strain>
    </source>
</reference>
<evidence type="ECO:0000256" key="3">
    <source>
        <dbReference type="ARBA" id="ARBA00023242"/>
    </source>
</evidence>
<evidence type="ECO:0000256" key="4">
    <source>
        <dbReference type="SAM" id="MobiDB-lite"/>
    </source>
</evidence>
<feature type="region of interest" description="Disordered" evidence="4">
    <location>
        <begin position="62"/>
        <end position="113"/>
    </location>
</feature>
<dbReference type="AlphaFoldDB" id="A0AAD9IIT4"/>
<evidence type="ECO:0000259" key="5">
    <source>
        <dbReference type="Pfam" id="PF04959"/>
    </source>
</evidence>
<evidence type="ECO:0000256" key="2">
    <source>
        <dbReference type="ARBA" id="ARBA00005407"/>
    </source>
</evidence>
<comment type="subcellular location">
    <subcellularLocation>
        <location evidence="1">Nucleus</location>
    </subcellularLocation>
</comment>
<proteinExistence type="inferred from homology"/>
<evidence type="ECO:0000256" key="1">
    <source>
        <dbReference type="ARBA" id="ARBA00004123"/>
    </source>
</evidence>
<name>A0AAD9IIT4_PROWI</name>
<dbReference type="GO" id="GO:0031053">
    <property type="term" value="P:primary miRNA processing"/>
    <property type="evidence" value="ECO:0007669"/>
    <property type="project" value="TreeGrafter"/>
</dbReference>
<dbReference type="Pfam" id="PF04959">
    <property type="entry name" value="ARS2"/>
    <property type="match status" value="1"/>
</dbReference>
<feature type="region of interest" description="Disordered" evidence="4">
    <location>
        <begin position="138"/>
        <end position="196"/>
    </location>
</feature>
<gene>
    <name evidence="6" type="ORF">QBZ16_004250</name>
</gene>
<dbReference type="PANTHER" id="PTHR13165:SF0">
    <property type="entry name" value="SERRATE RNA EFFECTOR MOLECULE HOMOLOG"/>
    <property type="match status" value="1"/>
</dbReference>
<feature type="compositionally biased region" description="Low complexity" evidence="4">
    <location>
        <begin position="164"/>
        <end position="196"/>
    </location>
</feature>
<dbReference type="InterPro" id="IPR039727">
    <property type="entry name" value="SE/Ars2"/>
</dbReference>
<accession>A0AAD9IIT4</accession>
<dbReference type="EMBL" id="JASFZW010000006">
    <property type="protein sequence ID" value="KAK2077405.1"/>
    <property type="molecule type" value="Genomic_DNA"/>
</dbReference>
<comment type="similarity">
    <text evidence="2">Belongs to the ARS2 family.</text>
</comment>
<organism evidence="6 7">
    <name type="scientific">Prototheca wickerhamii</name>
    <dbReference type="NCBI Taxonomy" id="3111"/>
    <lineage>
        <taxon>Eukaryota</taxon>
        <taxon>Viridiplantae</taxon>
        <taxon>Chlorophyta</taxon>
        <taxon>core chlorophytes</taxon>
        <taxon>Trebouxiophyceae</taxon>
        <taxon>Chlorellales</taxon>
        <taxon>Chlorellaceae</taxon>
        <taxon>Prototheca</taxon>
    </lineage>
</organism>
<evidence type="ECO:0000313" key="7">
    <source>
        <dbReference type="Proteomes" id="UP001255856"/>
    </source>
</evidence>